<dbReference type="SUPFAM" id="SSF53756">
    <property type="entry name" value="UDP-Glycosyltransferase/glycogen phosphorylase"/>
    <property type="match status" value="1"/>
</dbReference>
<sequence length="382" mass="40318">MTQGASPAPAAPPHRTLNILHVITKGEAGGAQTHVRTLCSAQQATGRITPQVAIGGSDTQPPLAQALQTRSIPVLRIPDLGNRLTPSAVWRAVRTLRGHLQAHPADLLHAHSAAAGVVARLAGRLAHVPVVYTVHGFAFKAGAPWSRRIPAWAVECALAPLTRAMVCVSGHEAQLARTLPIARDRVLVVHNGVEDCEERARPADDTPRIAMVARLAAPKRPDLLLQALGRVRDALGRELPATLIGDGPMRGALEAQAQQLGLAQISFTGDVDDVPQRLARHAIGVLVSDHEGLPLAVIETMRAGQAIVASDLPGTRELLPDDTCGLRVPNNPAALADALLRLAADPALRGRLGQAARARYAQHHAPDTMAAGVLRAYERALA</sequence>
<comment type="caution">
    <text evidence="3">The sequence shown here is derived from an EMBL/GenBank/DDBJ whole genome shotgun (WGS) entry which is preliminary data.</text>
</comment>
<reference evidence="3 4" key="1">
    <citation type="submission" date="2023-08" db="EMBL/GenBank/DDBJ databases">
        <title>Functional and genomic diversity of the sorghum phyllosphere microbiome.</title>
        <authorList>
            <person name="Shade A."/>
        </authorList>
    </citation>
    <scope>NUCLEOTIDE SEQUENCE [LARGE SCALE GENOMIC DNA]</scope>
    <source>
        <strain evidence="3 4">SORGH_AS_0335</strain>
    </source>
</reference>
<evidence type="ECO:0000259" key="2">
    <source>
        <dbReference type="Pfam" id="PF13439"/>
    </source>
</evidence>
<dbReference type="Pfam" id="PF00534">
    <property type="entry name" value="Glycos_transf_1"/>
    <property type="match status" value="1"/>
</dbReference>
<feature type="domain" description="Glycosyltransferase subfamily 4-like N-terminal" evidence="2">
    <location>
        <begin position="29"/>
        <end position="194"/>
    </location>
</feature>
<organism evidence="3 4">
    <name type="scientific">Paracidovorax wautersii</name>
    <dbReference type="NCBI Taxonomy" id="1177982"/>
    <lineage>
        <taxon>Bacteria</taxon>
        <taxon>Pseudomonadati</taxon>
        <taxon>Pseudomonadota</taxon>
        <taxon>Betaproteobacteria</taxon>
        <taxon>Burkholderiales</taxon>
        <taxon>Comamonadaceae</taxon>
        <taxon>Paracidovorax</taxon>
    </lineage>
</organism>
<evidence type="ECO:0000313" key="4">
    <source>
        <dbReference type="Proteomes" id="UP001267710"/>
    </source>
</evidence>
<protein>
    <submittedName>
        <fullName evidence="3">Glycosyltransferase involved in cell wall biosynthesis</fullName>
    </submittedName>
</protein>
<proteinExistence type="predicted"/>
<accession>A0ABU1IE44</accession>
<dbReference type="PANTHER" id="PTHR12526">
    <property type="entry name" value="GLYCOSYLTRANSFERASE"/>
    <property type="match status" value="1"/>
</dbReference>
<evidence type="ECO:0000259" key="1">
    <source>
        <dbReference type="Pfam" id="PF00534"/>
    </source>
</evidence>
<keyword evidence="4" id="KW-1185">Reference proteome</keyword>
<dbReference type="Gene3D" id="3.40.50.2000">
    <property type="entry name" value="Glycogen Phosphorylase B"/>
    <property type="match status" value="2"/>
</dbReference>
<feature type="domain" description="Glycosyl transferase family 1" evidence="1">
    <location>
        <begin position="202"/>
        <end position="358"/>
    </location>
</feature>
<dbReference type="InterPro" id="IPR001296">
    <property type="entry name" value="Glyco_trans_1"/>
</dbReference>
<name>A0ABU1IE44_9BURK</name>
<gene>
    <name evidence="3" type="ORF">QE399_002382</name>
</gene>
<evidence type="ECO:0000313" key="3">
    <source>
        <dbReference type="EMBL" id="MDR6214693.1"/>
    </source>
</evidence>
<dbReference type="EMBL" id="JAVIZX010000001">
    <property type="protein sequence ID" value="MDR6214693.1"/>
    <property type="molecule type" value="Genomic_DNA"/>
</dbReference>
<dbReference type="PANTHER" id="PTHR12526:SF630">
    <property type="entry name" value="GLYCOSYLTRANSFERASE"/>
    <property type="match status" value="1"/>
</dbReference>
<dbReference type="Proteomes" id="UP001267710">
    <property type="component" value="Unassembled WGS sequence"/>
</dbReference>
<dbReference type="Pfam" id="PF13439">
    <property type="entry name" value="Glyco_transf_4"/>
    <property type="match status" value="1"/>
</dbReference>
<dbReference type="InterPro" id="IPR028098">
    <property type="entry name" value="Glyco_trans_4-like_N"/>
</dbReference>
<dbReference type="RefSeq" id="WP_309829013.1">
    <property type="nucleotide sequence ID" value="NZ_JAVIZX010000001.1"/>
</dbReference>